<evidence type="ECO:0000313" key="3">
    <source>
        <dbReference type="Proteomes" id="UP001056384"/>
    </source>
</evidence>
<dbReference type="GO" id="GO:0016787">
    <property type="term" value="F:hydrolase activity"/>
    <property type="evidence" value="ECO:0007669"/>
    <property type="project" value="UniProtKB-KW"/>
</dbReference>
<evidence type="ECO:0000259" key="1">
    <source>
        <dbReference type="Pfam" id="PF07859"/>
    </source>
</evidence>
<feature type="domain" description="Alpha/beta hydrolase fold-3" evidence="1">
    <location>
        <begin position="106"/>
        <end position="167"/>
    </location>
</feature>
<name>A0A9Q9B6Y3_9PEZI</name>
<dbReference type="InterPro" id="IPR029058">
    <property type="entry name" value="AB_hydrolase_fold"/>
</dbReference>
<evidence type="ECO:0000313" key="2">
    <source>
        <dbReference type="EMBL" id="USW58467.1"/>
    </source>
</evidence>
<dbReference type="Gene3D" id="3.40.50.1820">
    <property type="entry name" value="alpha/beta hydrolase"/>
    <property type="match status" value="1"/>
</dbReference>
<organism evidence="2 3">
    <name type="scientific">Septoria linicola</name>
    <dbReference type="NCBI Taxonomy" id="215465"/>
    <lineage>
        <taxon>Eukaryota</taxon>
        <taxon>Fungi</taxon>
        <taxon>Dikarya</taxon>
        <taxon>Ascomycota</taxon>
        <taxon>Pezizomycotina</taxon>
        <taxon>Dothideomycetes</taxon>
        <taxon>Dothideomycetidae</taxon>
        <taxon>Mycosphaerellales</taxon>
        <taxon>Mycosphaerellaceae</taxon>
        <taxon>Septoria</taxon>
    </lineage>
</organism>
<dbReference type="Proteomes" id="UP001056384">
    <property type="component" value="Chromosome 11"/>
</dbReference>
<dbReference type="EMBL" id="CP099428">
    <property type="protein sequence ID" value="USW58467.1"/>
    <property type="molecule type" value="Genomic_DNA"/>
</dbReference>
<dbReference type="InterPro" id="IPR013094">
    <property type="entry name" value="AB_hydrolase_3"/>
</dbReference>
<keyword evidence="3" id="KW-1185">Reference proteome</keyword>
<protein>
    <submittedName>
        <fullName evidence="2">Alpha/beta hydrolase-3</fullName>
    </submittedName>
</protein>
<proteinExistence type="predicted"/>
<accession>A0A9Q9B6Y3</accession>
<sequence length="196" mass="22023">MKSAWSIFGRRIQCLSKSRIDDIVLELRGSVSILARNTSGIVVEWSKVVEASGALYRIAIVLTNIDRRALGAAEDYAPACRSESDTDPLFGDVFIKHHPPSFAGERSPDLRFNPLLHPNLKDLPTCYLQVAGLDPLRDEALIYEQALKENGVKTRLEVYNGYGHMFWTNWPELDRSKEFVQDTLAGFRWLLANGSG</sequence>
<keyword evidence="2" id="KW-0378">Hydrolase</keyword>
<gene>
    <name evidence="2" type="ORF">Slin15195_G117860</name>
</gene>
<dbReference type="SUPFAM" id="SSF53474">
    <property type="entry name" value="alpha/beta-Hydrolases"/>
    <property type="match status" value="1"/>
</dbReference>
<dbReference type="Pfam" id="PF07859">
    <property type="entry name" value="Abhydrolase_3"/>
    <property type="match status" value="1"/>
</dbReference>
<dbReference type="AlphaFoldDB" id="A0A9Q9B6Y3"/>
<reference evidence="2" key="1">
    <citation type="submission" date="2022-06" db="EMBL/GenBank/DDBJ databases">
        <title>Complete genome sequences of two strains of the flax pathogen Septoria linicola.</title>
        <authorList>
            <person name="Lapalu N."/>
            <person name="Simon A."/>
            <person name="Demenou B."/>
            <person name="Paumier D."/>
            <person name="Guillot M.-P."/>
            <person name="Gout L."/>
            <person name="Valade R."/>
        </authorList>
    </citation>
    <scope>NUCLEOTIDE SEQUENCE</scope>
    <source>
        <strain evidence="2">SE15195</strain>
    </source>
</reference>